<keyword evidence="3" id="KW-1185">Reference proteome</keyword>
<feature type="compositionally biased region" description="Basic and acidic residues" evidence="1">
    <location>
        <begin position="1"/>
        <end position="14"/>
    </location>
</feature>
<dbReference type="Proteomes" id="UP001169217">
    <property type="component" value="Unassembled WGS sequence"/>
</dbReference>
<name>A0ABQ9Q264_9PEZI</name>
<protein>
    <submittedName>
        <fullName evidence="2">Uncharacterized protein</fullName>
    </submittedName>
</protein>
<sequence length="93" mass="10323">MECRRIKLAGERRKSGNTMSPCPSSFGSYANLPHSDPSLPSRLRTVVTEAGRTQSQGRKGRSRLHSTRRCVAMRTTARPACYALASMQRSTRP</sequence>
<evidence type="ECO:0000313" key="2">
    <source>
        <dbReference type="EMBL" id="KAK0377900.1"/>
    </source>
</evidence>
<reference evidence="2" key="1">
    <citation type="submission" date="2023-04" db="EMBL/GenBank/DDBJ databases">
        <title>Colletotrichum limetticola genome sequence.</title>
        <authorList>
            <person name="Baroncelli R."/>
        </authorList>
    </citation>
    <scope>NUCLEOTIDE SEQUENCE</scope>
    <source>
        <strain evidence="2">KLA-Anderson</strain>
    </source>
</reference>
<feature type="region of interest" description="Disordered" evidence="1">
    <location>
        <begin position="1"/>
        <end position="68"/>
    </location>
</feature>
<comment type="caution">
    <text evidence="2">The sequence shown here is derived from an EMBL/GenBank/DDBJ whole genome shotgun (WGS) entry which is preliminary data.</text>
</comment>
<evidence type="ECO:0000256" key="1">
    <source>
        <dbReference type="SAM" id="MobiDB-lite"/>
    </source>
</evidence>
<accession>A0ABQ9Q264</accession>
<feature type="compositionally biased region" description="Polar residues" evidence="1">
    <location>
        <begin position="16"/>
        <end position="28"/>
    </location>
</feature>
<proteinExistence type="predicted"/>
<evidence type="ECO:0000313" key="3">
    <source>
        <dbReference type="Proteomes" id="UP001169217"/>
    </source>
</evidence>
<feature type="compositionally biased region" description="Basic residues" evidence="1">
    <location>
        <begin position="58"/>
        <end position="68"/>
    </location>
</feature>
<organism evidence="2 3">
    <name type="scientific">Colletotrichum limetticola</name>
    <dbReference type="NCBI Taxonomy" id="1209924"/>
    <lineage>
        <taxon>Eukaryota</taxon>
        <taxon>Fungi</taxon>
        <taxon>Dikarya</taxon>
        <taxon>Ascomycota</taxon>
        <taxon>Pezizomycotina</taxon>
        <taxon>Sordariomycetes</taxon>
        <taxon>Hypocreomycetidae</taxon>
        <taxon>Glomerellales</taxon>
        <taxon>Glomerellaceae</taxon>
        <taxon>Colletotrichum</taxon>
        <taxon>Colletotrichum acutatum species complex</taxon>
    </lineage>
</organism>
<gene>
    <name evidence="2" type="ORF">CLIM01_04760</name>
</gene>
<dbReference type="EMBL" id="JARUPT010000113">
    <property type="protein sequence ID" value="KAK0377900.1"/>
    <property type="molecule type" value="Genomic_DNA"/>
</dbReference>